<evidence type="ECO:0000313" key="3">
    <source>
        <dbReference type="EMBL" id="TMW57806.1"/>
    </source>
</evidence>
<organism evidence="3 4">
    <name type="scientific">Pythium oligandrum</name>
    <name type="common">Mycoparasitic fungus</name>
    <dbReference type="NCBI Taxonomy" id="41045"/>
    <lineage>
        <taxon>Eukaryota</taxon>
        <taxon>Sar</taxon>
        <taxon>Stramenopiles</taxon>
        <taxon>Oomycota</taxon>
        <taxon>Peronosporomycetes</taxon>
        <taxon>Pythiales</taxon>
        <taxon>Pythiaceae</taxon>
        <taxon>Pythium</taxon>
    </lineage>
</organism>
<keyword evidence="4" id="KW-1185">Reference proteome</keyword>
<gene>
    <name evidence="3" type="ORF">Poli38472_014409</name>
</gene>
<dbReference type="EMBL" id="SPLM01000114">
    <property type="protein sequence ID" value="TMW57806.1"/>
    <property type="molecule type" value="Genomic_DNA"/>
</dbReference>
<proteinExistence type="predicted"/>
<evidence type="ECO:0000256" key="1">
    <source>
        <dbReference type="SAM" id="Coils"/>
    </source>
</evidence>
<dbReference type="Gene3D" id="1.20.1170.10">
    <property type="match status" value="1"/>
</dbReference>
<feature type="compositionally biased region" description="Polar residues" evidence="2">
    <location>
        <begin position="1"/>
        <end position="19"/>
    </location>
</feature>
<dbReference type="AlphaFoldDB" id="A0A8K1C7F0"/>
<evidence type="ECO:0000313" key="4">
    <source>
        <dbReference type="Proteomes" id="UP000794436"/>
    </source>
</evidence>
<evidence type="ECO:0000256" key="2">
    <source>
        <dbReference type="SAM" id="MobiDB-lite"/>
    </source>
</evidence>
<feature type="region of interest" description="Disordered" evidence="2">
    <location>
        <begin position="1"/>
        <end position="42"/>
    </location>
</feature>
<name>A0A8K1C7F0_PYTOL</name>
<dbReference type="Proteomes" id="UP000794436">
    <property type="component" value="Unassembled WGS sequence"/>
</dbReference>
<accession>A0A8K1C7F0</accession>
<feature type="coiled-coil region" evidence="1">
    <location>
        <begin position="638"/>
        <end position="665"/>
    </location>
</feature>
<reference evidence="3" key="1">
    <citation type="submission" date="2019-03" db="EMBL/GenBank/DDBJ databases">
        <title>Long read genome sequence of the mycoparasitic Pythium oligandrum ATCC 38472 isolated from sugarbeet rhizosphere.</title>
        <authorList>
            <person name="Gaulin E."/>
        </authorList>
    </citation>
    <scope>NUCLEOTIDE SEQUENCE</scope>
    <source>
        <strain evidence="3">ATCC 38472_TT</strain>
    </source>
</reference>
<comment type="caution">
    <text evidence="3">The sequence shown here is derived from an EMBL/GenBank/DDBJ whole genome shotgun (WGS) entry which is preliminary data.</text>
</comment>
<feature type="coiled-coil region" evidence="1">
    <location>
        <begin position="340"/>
        <end position="370"/>
    </location>
</feature>
<keyword evidence="1" id="KW-0175">Coiled coil</keyword>
<sequence length="728" mass="82697">MVDSSQTASGSGLENTAEQGTPERRRRRRRGKTSSERGRLFRARQRQAAAEVEQSVVLLQQEVNEKIFLRDVWQAKYLRSRHTAYGSLVQLIREYFSKFHFGLRRLTSRDGLSPSEFDHIAGQEEFVRRIMDEGVTSGQGLVGPEASLEQWRRHTAGYLRYKVELIGEPEVVGPEEEPVVIARMNIDARIGPDTFSMFFPSDPCTEPQDLAILRTAMIGQEIRFFCMAHYHFSPESRVVREQVAIDYVDGFLRAGVGIDQVARLMERCIISSESTVPDPGAGGSKNLMTERNRREQVEQALSKTKSSLVTVTTELMPQVEELRKAVKLMQAEKHHQLDLDEASQDVLEMLQNQVREIEAREANFENMLEERLEALLERMREDFRAEKYEMQVLVSRVQDAQGDLAADVRVLHHEFTALQEFLLKRMDGVDDAVESVRGEVGRNKEQWSSAHQTALARVAGVDEKLFGLDKELLKLKLAFPSAVSAQMAPKFMEGLTAVGKAPIVASPGLVGNVAIAQKLQEISSELDAVKTELAAYRAADRQQFDAVTNRVREAGKIHQTLKKEVEQRFQETQLALDQMVTRVPSELSRRLGQAQEQWKEDIRILTMTVQQFKHADSTGRYKSVSDEDGDKVYDAKTVRSMDTELQRHVEQLKEIHNQVETMRCELDTNSECHQTTVTALGSAVARLEQDVLGLYDWTSNKLGIMQEEITFNSTTLQYFQRHAKILPK</sequence>
<dbReference type="OrthoDB" id="62626at2759"/>
<protein>
    <submittedName>
        <fullName evidence="3">Uncharacterized protein</fullName>
    </submittedName>
</protein>